<dbReference type="SUPFAM" id="SSF49299">
    <property type="entry name" value="PKD domain"/>
    <property type="match status" value="1"/>
</dbReference>
<evidence type="ECO:0008006" key="2">
    <source>
        <dbReference type="Google" id="ProtNLM"/>
    </source>
</evidence>
<proteinExistence type="predicted"/>
<dbReference type="InterPro" id="IPR035986">
    <property type="entry name" value="PKD_dom_sf"/>
</dbReference>
<sequence length="188" mass="21245">RPEFALHPSTKLVMTNQTNGIYWVGVEYTFFIEIMTDPDGDKMYIFVDWGDGTDSGWLGPYTSGEIVGVTHFWTDTGTYEIKTKAKDEHGDESGWSDSLSISVIPPNRLFRDMEISGTLKTRPWRGLIFSILNFDCATVDKAISGNVQLDSFTCHNYKFVAIALNVHTYDKDTLFIEASTPFAILIDY</sequence>
<dbReference type="InterPro" id="IPR013783">
    <property type="entry name" value="Ig-like_fold"/>
</dbReference>
<gene>
    <name evidence="1" type="ORF">S01H4_26389</name>
</gene>
<dbReference type="AlphaFoldDB" id="X1CJW3"/>
<evidence type="ECO:0000313" key="1">
    <source>
        <dbReference type="EMBL" id="GAG84471.1"/>
    </source>
</evidence>
<dbReference type="EMBL" id="BART01012718">
    <property type="protein sequence ID" value="GAG84471.1"/>
    <property type="molecule type" value="Genomic_DNA"/>
</dbReference>
<feature type="non-terminal residue" evidence="1">
    <location>
        <position position="1"/>
    </location>
</feature>
<comment type="caution">
    <text evidence="1">The sequence shown here is derived from an EMBL/GenBank/DDBJ whole genome shotgun (WGS) entry which is preliminary data.</text>
</comment>
<protein>
    <recommendedName>
        <fullName evidence="2">PKD domain-containing protein</fullName>
    </recommendedName>
</protein>
<name>X1CJW3_9ZZZZ</name>
<reference evidence="1" key="1">
    <citation type="journal article" date="2014" name="Front. Microbiol.">
        <title>High frequency of phylogenetically diverse reductive dehalogenase-homologous genes in deep subseafloor sedimentary metagenomes.</title>
        <authorList>
            <person name="Kawai M."/>
            <person name="Futagami T."/>
            <person name="Toyoda A."/>
            <person name="Takaki Y."/>
            <person name="Nishi S."/>
            <person name="Hori S."/>
            <person name="Arai W."/>
            <person name="Tsubouchi T."/>
            <person name="Morono Y."/>
            <person name="Uchiyama I."/>
            <person name="Ito T."/>
            <person name="Fujiyama A."/>
            <person name="Inagaki F."/>
            <person name="Takami H."/>
        </authorList>
    </citation>
    <scope>NUCLEOTIDE SEQUENCE</scope>
    <source>
        <strain evidence="1">Expedition CK06-06</strain>
    </source>
</reference>
<organism evidence="1">
    <name type="scientific">marine sediment metagenome</name>
    <dbReference type="NCBI Taxonomy" id="412755"/>
    <lineage>
        <taxon>unclassified sequences</taxon>
        <taxon>metagenomes</taxon>
        <taxon>ecological metagenomes</taxon>
    </lineage>
</organism>
<accession>X1CJW3</accession>
<dbReference type="Gene3D" id="2.60.40.10">
    <property type="entry name" value="Immunoglobulins"/>
    <property type="match status" value="1"/>
</dbReference>